<dbReference type="Proteomes" id="UP000075714">
    <property type="component" value="Unassembled WGS sequence"/>
</dbReference>
<gene>
    <name evidence="2" type="ORF">GPECTOR_233g539</name>
</gene>
<dbReference type="InterPro" id="IPR017946">
    <property type="entry name" value="PLC-like_Pdiesterase_TIM-brl"/>
</dbReference>
<dbReference type="OrthoDB" id="549549at2759"/>
<evidence type="ECO:0008006" key="4">
    <source>
        <dbReference type="Google" id="ProtNLM"/>
    </source>
</evidence>
<proteinExistence type="predicted"/>
<dbReference type="Gene3D" id="3.20.20.190">
    <property type="entry name" value="Phosphatidylinositol (PI) phosphodiesterase"/>
    <property type="match status" value="1"/>
</dbReference>
<accession>A0A150FWI6</accession>
<dbReference type="STRING" id="33097.A0A150FWI6"/>
<dbReference type="CDD" id="cd08557">
    <property type="entry name" value="PI-PLCc_bacteria_like"/>
    <property type="match status" value="1"/>
</dbReference>
<dbReference type="GO" id="GO:0006629">
    <property type="term" value="P:lipid metabolic process"/>
    <property type="evidence" value="ECO:0007669"/>
    <property type="project" value="InterPro"/>
</dbReference>
<evidence type="ECO:0000313" key="3">
    <source>
        <dbReference type="Proteomes" id="UP000075714"/>
    </source>
</evidence>
<evidence type="ECO:0000313" key="2">
    <source>
        <dbReference type="EMBL" id="KXZ41966.1"/>
    </source>
</evidence>
<feature type="region of interest" description="Disordered" evidence="1">
    <location>
        <begin position="228"/>
        <end position="262"/>
    </location>
</feature>
<dbReference type="InterPro" id="IPR051057">
    <property type="entry name" value="PI-PLC_domain"/>
</dbReference>
<feature type="region of interest" description="Disordered" evidence="1">
    <location>
        <begin position="177"/>
        <end position="206"/>
    </location>
</feature>
<organism evidence="2 3">
    <name type="scientific">Gonium pectorale</name>
    <name type="common">Green alga</name>
    <dbReference type="NCBI Taxonomy" id="33097"/>
    <lineage>
        <taxon>Eukaryota</taxon>
        <taxon>Viridiplantae</taxon>
        <taxon>Chlorophyta</taxon>
        <taxon>core chlorophytes</taxon>
        <taxon>Chlorophyceae</taxon>
        <taxon>CS clade</taxon>
        <taxon>Chlamydomonadales</taxon>
        <taxon>Volvocaceae</taxon>
        <taxon>Gonium</taxon>
    </lineage>
</organism>
<sequence>MDRWMADHFAELADRHLDELTLPGSHDSAAFALAAPGASGPLSPTPRGRLLWLLGCCAAPCVAPWTLTQAHPIASQLTEAGCRFLDIRVAWDASRATFMTSHTFACAPLADVLSDVVAFLRGHGHEREAVVLCLRPDWPHRQPLGDPNRTADLIQQIEAAAGELLYPPPWQAAVGAASGAGTEVEAEAEAADPRPPGLAAGAPLPPPRLPTLGAMVASGRRLLAFVEGMPPPPLASPPPPGDASAGRRGVEPAAGAGAGGPGSLCAGERSDAVALAGELEAAHLPALLAEGLAGVGAVCLDYPSPEAARAVVQLNLARAAS</sequence>
<dbReference type="EMBL" id="LSYV01000232">
    <property type="protein sequence ID" value="KXZ41966.1"/>
    <property type="molecule type" value="Genomic_DNA"/>
</dbReference>
<reference evidence="3" key="1">
    <citation type="journal article" date="2016" name="Nat. Commun.">
        <title>The Gonium pectorale genome demonstrates co-option of cell cycle regulation during the evolution of multicellularity.</title>
        <authorList>
            <person name="Hanschen E.R."/>
            <person name="Marriage T.N."/>
            <person name="Ferris P.J."/>
            <person name="Hamaji T."/>
            <person name="Toyoda A."/>
            <person name="Fujiyama A."/>
            <person name="Neme R."/>
            <person name="Noguchi H."/>
            <person name="Minakuchi Y."/>
            <person name="Suzuki M."/>
            <person name="Kawai-Toyooka H."/>
            <person name="Smith D.R."/>
            <person name="Sparks H."/>
            <person name="Anderson J."/>
            <person name="Bakaric R."/>
            <person name="Luria V."/>
            <person name="Karger A."/>
            <person name="Kirschner M.W."/>
            <person name="Durand P.M."/>
            <person name="Michod R.E."/>
            <person name="Nozaki H."/>
            <person name="Olson B.J."/>
        </authorList>
    </citation>
    <scope>NUCLEOTIDE SEQUENCE [LARGE SCALE GENOMIC DNA]</scope>
    <source>
        <strain evidence="3">NIES-2863</strain>
    </source>
</reference>
<keyword evidence="3" id="KW-1185">Reference proteome</keyword>
<protein>
    <recommendedName>
        <fullName evidence="4">Phosphatidylinositol-specific phospholipase C X domain-containing protein</fullName>
    </recommendedName>
</protein>
<dbReference type="PANTHER" id="PTHR13593">
    <property type="match status" value="1"/>
</dbReference>
<feature type="compositionally biased region" description="Pro residues" evidence="1">
    <location>
        <begin position="229"/>
        <end position="241"/>
    </location>
</feature>
<dbReference type="AlphaFoldDB" id="A0A150FWI6"/>
<evidence type="ECO:0000256" key="1">
    <source>
        <dbReference type="SAM" id="MobiDB-lite"/>
    </source>
</evidence>
<dbReference type="GO" id="GO:0008081">
    <property type="term" value="F:phosphoric diester hydrolase activity"/>
    <property type="evidence" value="ECO:0007669"/>
    <property type="project" value="InterPro"/>
</dbReference>
<name>A0A150FWI6_GONPE</name>
<comment type="caution">
    <text evidence="2">The sequence shown here is derived from an EMBL/GenBank/DDBJ whole genome shotgun (WGS) entry which is preliminary data.</text>
</comment>
<dbReference type="SUPFAM" id="SSF51695">
    <property type="entry name" value="PLC-like phosphodiesterases"/>
    <property type="match status" value="1"/>
</dbReference>
<dbReference type="PANTHER" id="PTHR13593:SF113">
    <property type="entry name" value="SI:DKEY-266F7.9"/>
    <property type="match status" value="1"/>
</dbReference>